<dbReference type="AlphaFoldDB" id="A0A915I266"/>
<dbReference type="Proteomes" id="UP000887565">
    <property type="component" value="Unplaced"/>
</dbReference>
<evidence type="ECO:0000313" key="2">
    <source>
        <dbReference type="WBParaSite" id="nRc.2.0.1.t07801-RA"/>
    </source>
</evidence>
<sequence>MNDLKDLKYYLNWDSSSSGIKGREILEDIDDTILNHQKLIRIAQCSWVTFNLSHEYYECRILGFFTLQTTPTLSKGPHAPNTDSVKGGCQLNWDQICIYKHLKKN</sequence>
<keyword evidence="1" id="KW-1185">Reference proteome</keyword>
<evidence type="ECO:0000313" key="1">
    <source>
        <dbReference type="Proteomes" id="UP000887565"/>
    </source>
</evidence>
<organism evidence="1 2">
    <name type="scientific">Romanomermis culicivorax</name>
    <name type="common">Nematode worm</name>
    <dbReference type="NCBI Taxonomy" id="13658"/>
    <lineage>
        <taxon>Eukaryota</taxon>
        <taxon>Metazoa</taxon>
        <taxon>Ecdysozoa</taxon>
        <taxon>Nematoda</taxon>
        <taxon>Enoplea</taxon>
        <taxon>Dorylaimia</taxon>
        <taxon>Mermithida</taxon>
        <taxon>Mermithoidea</taxon>
        <taxon>Mermithidae</taxon>
        <taxon>Romanomermis</taxon>
    </lineage>
</organism>
<dbReference type="WBParaSite" id="nRc.2.0.1.t07801-RA">
    <property type="protein sequence ID" value="nRc.2.0.1.t07801-RA"/>
    <property type="gene ID" value="nRc.2.0.1.g07801"/>
</dbReference>
<proteinExistence type="predicted"/>
<protein>
    <submittedName>
        <fullName evidence="2">Uncharacterized protein</fullName>
    </submittedName>
</protein>
<name>A0A915I266_ROMCU</name>
<accession>A0A915I266</accession>
<reference evidence="2" key="1">
    <citation type="submission" date="2022-11" db="UniProtKB">
        <authorList>
            <consortium name="WormBaseParasite"/>
        </authorList>
    </citation>
    <scope>IDENTIFICATION</scope>
</reference>